<accession>A0A841SUI0</accession>
<dbReference type="Gene3D" id="3.40.109.10">
    <property type="entry name" value="NADH Oxidase"/>
    <property type="match status" value="2"/>
</dbReference>
<dbReference type="PANTHER" id="PTHR43821">
    <property type="entry name" value="NAD(P)H NITROREDUCTASE YDJA-RELATED"/>
    <property type="match status" value="1"/>
</dbReference>
<dbReference type="SUPFAM" id="SSF55469">
    <property type="entry name" value="FMN-dependent nitroreductase-like"/>
    <property type="match status" value="2"/>
</dbReference>
<dbReference type="InterPro" id="IPR029479">
    <property type="entry name" value="Nitroreductase"/>
</dbReference>
<evidence type="ECO:0000256" key="1">
    <source>
        <dbReference type="SAM" id="MobiDB-lite"/>
    </source>
</evidence>
<proteinExistence type="predicted"/>
<feature type="domain" description="Nitroreductase" evidence="2">
    <location>
        <begin position="7"/>
        <end position="166"/>
    </location>
</feature>
<sequence length="339" mass="39116">MSWEKTIRERRSIRKFNSDPVTEEQIAALFREAEGLCPYDGRARWRYLYAGTEEARRRLADYLLEKVLDSKMARLVPGKLIEVYRKRFMEAQANVVVIAEKDNDPSKHDENYGTVCRILQNAQLLGWKRKLGMIWVTESYIQNETFFARIGLQANERFVGVLQIGHFDKTPKGKSRTPAERFWTDGGERPNRSGEIRPDTRELVLELLNHAVWAPNHGLREPWRFHYRSGDAVRGLQTGTAEARELLIVTNKQESDELKRNENLAATFCLVQNFKLLGEERGLTGKVVYPEWMRDREACQRLGIPDKERAAAVVEIVRGPESKQTSRASAEASPRWSLL</sequence>
<protein>
    <submittedName>
        <fullName evidence="3">Nitroreductase family protein</fullName>
    </submittedName>
</protein>
<dbReference type="AlphaFoldDB" id="A0A841SUI0"/>
<dbReference type="Proteomes" id="UP000535838">
    <property type="component" value="Unassembled WGS sequence"/>
</dbReference>
<feature type="region of interest" description="Disordered" evidence="1">
    <location>
        <begin position="170"/>
        <end position="196"/>
    </location>
</feature>
<name>A0A841SUI0_9BACL</name>
<reference evidence="3 4" key="1">
    <citation type="submission" date="2020-08" db="EMBL/GenBank/DDBJ databases">
        <title>Cohnella phylogeny.</title>
        <authorList>
            <person name="Dunlap C."/>
        </authorList>
    </citation>
    <scope>NUCLEOTIDE SEQUENCE [LARGE SCALE GENOMIC DNA]</scope>
    <source>
        <strain evidence="3 4">DSM 25241</strain>
    </source>
</reference>
<evidence type="ECO:0000313" key="4">
    <source>
        <dbReference type="Proteomes" id="UP000535838"/>
    </source>
</evidence>
<dbReference type="InterPro" id="IPR000415">
    <property type="entry name" value="Nitroreductase-like"/>
</dbReference>
<gene>
    <name evidence="3" type="ORF">H7B67_11105</name>
</gene>
<evidence type="ECO:0000259" key="2">
    <source>
        <dbReference type="Pfam" id="PF00881"/>
    </source>
</evidence>
<dbReference type="PANTHER" id="PTHR43821:SF1">
    <property type="entry name" value="NAD(P)H NITROREDUCTASE YDJA-RELATED"/>
    <property type="match status" value="1"/>
</dbReference>
<evidence type="ECO:0000313" key="3">
    <source>
        <dbReference type="EMBL" id="MBB6634659.1"/>
    </source>
</evidence>
<dbReference type="Pfam" id="PF00881">
    <property type="entry name" value="Nitroreductase"/>
    <property type="match status" value="1"/>
</dbReference>
<dbReference type="GO" id="GO:0016491">
    <property type="term" value="F:oxidoreductase activity"/>
    <property type="evidence" value="ECO:0007669"/>
    <property type="project" value="InterPro"/>
</dbReference>
<dbReference type="EMBL" id="JACJVQ010000007">
    <property type="protein sequence ID" value="MBB6634659.1"/>
    <property type="molecule type" value="Genomic_DNA"/>
</dbReference>
<organism evidence="3 4">
    <name type="scientific">Cohnella thailandensis</name>
    <dbReference type="NCBI Taxonomy" id="557557"/>
    <lineage>
        <taxon>Bacteria</taxon>
        <taxon>Bacillati</taxon>
        <taxon>Bacillota</taxon>
        <taxon>Bacilli</taxon>
        <taxon>Bacillales</taxon>
        <taxon>Paenibacillaceae</taxon>
        <taxon>Cohnella</taxon>
    </lineage>
</organism>
<keyword evidence="4" id="KW-1185">Reference proteome</keyword>
<comment type="caution">
    <text evidence="3">The sequence shown here is derived from an EMBL/GenBank/DDBJ whole genome shotgun (WGS) entry which is preliminary data.</text>
</comment>
<dbReference type="InterPro" id="IPR052530">
    <property type="entry name" value="NAD(P)H_nitroreductase"/>
</dbReference>
<dbReference type="RefSeq" id="WP_185119889.1">
    <property type="nucleotide sequence ID" value="NZ_JACJVQ010000007.1"/>
</dbReference>